<sequence>MTHTCSAAVTRLRDWHRYLSALRQRRLWAWSGNVCISAVKPLWQAFPAPHVWIGVEPPEALPPDVHFLTLKQARTQLGREVGTLVVDAREQFDADAFGAIAGALTGGGVAILLAAHTEGAADGLFDQWQQQVMAEDPCVLSIPEGGLAALPIPPALSVSPPSGAAAPSVETSVSRSAWQLAQQQAVTADQRQALEVLKGAPERAVTVLTAARGRGKSAVLGLAVAAWLQEGALETLWLTAPRAAAVEALFERVQCLCPGGRREGNRFQLGERVLQFIAPDALIHQLQDEDAALPELLLVDEAAALPLPFLRRWLSRCPHVVLSTTLHGYEGSAHGFTDYIQQLQQRRHGQSHAAGVLHYELLTPIRWAADDPLEALTARLLRLEAAPCPVLTNGALHIEAVGQTQLLAQPAVLDQVFGLLVQAHYRTSPSDLQTLLDHPALSLWTACVASDAGVPQVAAVVMAFDEGGLSDVLAQAVADGRRRPPGHLLPQTLALHTGNPEVARMRWRRITRIAVHPQCRRQGIGSQLLAHVHHASAQEGIDLLGVSFGGKPSTLAFWQHTGFTTVRVGLKDDTVTGERAVMMVRECCKSEVSVASLSGLFWSTFVVQLAFELAELSPIRVAALLRDRHKALPPIDGMERDALRRFGEEKAPLASVRSFLQRALLRYADAFTLEEVAVMAGVLLQGRSETWARTQLPQLTGKRAFEQWLRGKVALWARYSAC</sequence>
<evidence type="ECO:0000256" key="1">
    <source>
        <dbReference type="ARBA" id="ARBA00022679"/>
    </source>
</evidence>
<evidence type="ECO:0000256" key="5">
    <source>
        <dbReference type="ARBA" id="ARBA00023315"/>
    </source>
</evidence>
<name>A0A348HDC2_9GAMM</name>
<dbReference type="InterPro" id="IPR000182">
    <property type="entry name" value="GNAT_dom"/>
</dbReference>
<feature type="domain" description="N-acetyltransferase" evidence="6">
    <location>
        <begin position="403"/>
        <end position="588"/>
    </location>
</feature>
<dbReference type="PANTHER" id="PTHR10925:SF5">
    <property type="entry name" value="RNA CYTIDINE ACETYLTRANSFERASE"/>
    <property type="match status" value="1"/>
</dbReference>
<dbReference type="Pfam" id="PF05127">
    <property type="entry name" value="NAT10_TcmA_helicase"/>
    <property type="match status" value="1"/>
</dbReference>
<dbReference type="CDD" id="cd04301">
    <property type="entry name" value="NAT_SF"/>
    <property type="match status" value="1"/>
</dbReference>
<evidence type="ECO:0000256" key="4">
    <source>
        <dbReference type="ARBA" id="ARBA00022840"/>
    </source>
</evidence>
<dbReference type="Gene3D" id="3.40.50.11040">
    <property type="match status" value="1"/>
</dbReference>
<dbReference type="GO" id="GO:0002101">
    <property type="term" value="P:tRNA wobble cytosine modification"/>
    <property type="evidence" value="ECO:0007669"/>
    <property type="project" value="TreeGrafter"/>
</dbReference>
<dbReference type="Proteomes" id="UP000267342">
    <property type="component" value="Chromosome"/>
</dbReference>
<keyword evidence="8" id="KW-1185">Reference proteome</keyword>
<dbReference type="SUPFAM" id="SSF55729">
    <property type="entry name" value="Acyl-CoA N-acyltransferases (Nat)"/>
    <property type="match status" value="1"/>
</dbReference>
<keyword evidence="5" id="KW-0012">Acyltransferase</keyword>
<organism evidence="7 8">
    <name type="scientific">Zymobacter palmae</name>
    <dbReference type="NCBI Taxonomy" id="33074"/>
    <lineage>
        <taxon>Bacteria</taxon>
        <taxon>Pseudomonadati</taxon>
        <taxon>Pseudomonadota</taxon>
        <taxon>Gammaproteobacteria</taxon>
        <taxon>Oceanospirillales</taxon>
        <taxon>Halomonadaceae</taxon>
        <taxon>Zymobacter group</taxon>
        <taxon>Zymobacter</taxon>
    </lineage>
</organism>
<evidence type="ECO:0000256" key="2">
    <source>
        <dbReference type="ARBA" id="ARBA00022694"/>
    </source>
</evidence>
<evidence type="ECO:0000313" key="8">
    <source>
        <dbReference type="Proteomes" id="UP000267342"/>
    </source>
</evidence>
<dbReference type="GO" id="GO:0005524">
    <property type="term" value="F:ATP binding"/>
    <property type="evidence" value="ECO:0007669"/>
    <property type="project" value="UniProtKB-KW"/>
</dbReference>
<dbReference type="OrthoDB" id="5578851at2"/>
<dbReference type="STRING" id="1123510.GCA_000620025_01611"/>
<dbReference type="GO" id="GO:0051392">
    <property type="term" value="F:tRNA cytidine N4-acetyltransferase activity"/>
    <property type="evidence" value="ECO:0007669"/>
    <property type="project" value="TreeGrafter"/>
</dbReference>
<dbReference type="InterPro" id="IPR032672">
    <property type="entry name" value="TmcA/NAT10/Kre33"/>
</dbReference>
<dbReference type="PANTHER" id="PTHR10925">
    <property type="entry name" value="N-ACETYLTRANSFERASE 10"/>
    <property type="match status" value="1"/>
</dbReference>
<dbReference type="EMBL" id="AP018933">
    <property type="protein sequence ID" value="BBG29624.1"/>
    <property type="molecule type" value="Genomic_DNA"/>
</dbReference>
<dbReference type="SUPFAM" id="SSF52540">
    <property type="entry name" value="P-loop containing nucleoside triphosphate hydrolases"/>
    <property type="match status" value="1"/>
</dbReference>
<dbReference type="Gene3D" id="3.40.630.30">
    <property type="match status" value="1"/>
</dbReference>
<keyword evidence="4" id="KW-0067">ATP-binding</keyword>
<gene>
    <name evidence="7" type="ORF">ZBT109_0848</name>
</gene>
<evidence type="ECO:0000256" key="3">
    <source>
        <dbReference type="ARBA" id="ARBA00022741"/>
    </source>
</evidence>
<evidence type="ECO:0000259" key="6">
    <source>
        <dbReference type="PROSITE" id="PS51186"/>
    </source>
</evidence>
<keyword evidence="1" id="KW-0808">Transferase</keyword>
<dbReference type="InterPro" id="IPR027417">
    <property type="entry name" value="P-loop_NTPase"/>
</dbReference>
<keyword evidence="3" id="KW-0547">Nucleotide-binding</keyword>
<evidence type="ECO:0000313" key="7">
    <source>
        <dbReference type="EMBL" id="BBG29624.1"/>
    </source>
</evidence>
<reference evidence="7 8" key="1">
    <citation type="submission" date="2018-09" db="EMBL/GenBank/DDBJ databases">
        <title>Zymobacter palmae IAM14233 (=T109) whole genome analysis.</title>
        <authorList>
            <person name="Yanase H."/>
        </authorList>
    </citation>
    <scope>NUCLEOTIDE SEQUENCE [LARGE SCALE GENOMIC DNA]</scope>
    <source>
        <strain evidence="7 8">IAM14233</strain>
    </source>
</reference>
<dbReference type="InterPro" id="IPR007807">
    <property type="entry name" value="TcmA/NAT10_helicase"/>
</dbReference>
<dbReference type="Gene3D" id="3.40.50.300">
    <property type="entry name" value="P-loop containing nucleotide triphosphate hydrolases"/>
    <property type="match status" value="1"/>
</dbReference>
<protein>
    <submittedName>
        <fullName evidence="7">Predicted P-loop ATPase</fullName>
    </submittedName>
</protein>
<dbReference type="Pfam" id="PF13718">
    <property type="entry name" value="GNAT_acetyltr_2"/>
    <property type="match status" value="2"/>
</dbReference>
<dbReference type="GO" id="GO:0051391">
    <property type="term" value="P:tRNA acetylation"/>
    <property type="evidence" value="ECO:0007669"/>
    <property type="project" value="TreeGrafter"/>
</dbReference>
<dbReference type="InterPro" id="IPR016181">
    <property type="entry name" value="Acyl_CoA_acyltransferase"/>
</dbReference>
<proteinExistence type="predicted"/>
<dbReference type="GO" id="GO:0000049">
    <property type="term" value="F:tRNA binding"/>
    <property type="evidence" value="ECO:0007669"/>
    <property type="project" value="TreeGrafter"/>
</dbReference>
<dbReference type="GO" id="GO:1904812">
    <property type="term" value="P:rRNA acetylation involved in maturation of SSU-rRNA"/>
    <property type="evidence" value="ECO:0007669"/>
    <property type="project" value="TreeGrafter"/>
</dbReference>
<dbReference type="Pfam" id="PF08351">
    <property type="entry name" value="TmcA_N"/>
    <property type="match status" value="1"/>
</dbReference>
<dbReference type="AlphaFoldDB" id="A0A348HDC2"/>
<accession>A0A348HDC2</accession>
<keyword evidence="2" id="KW-0819">tRNA processing</keyword>
<dbReference type="InterPro" id="IPR013562">
    <property type="entry name" value="TmcA/NAT10_N"/>
</dbReference>
<dbReference type="GO" id="GO:1990883">
    <property type="term" value="F:18S rRNA cytidine N-acetyltransferase activity"/>
    <property type="evidence" value="ECO:0007669"/>
    <property type="project" value="TreeGrafter"/>
</dbReference>
<dbReference type="KEGG" id="zpl:ZBT109_0848"/>
<dbReference type="RefSeq" id="WP_051524231.1">
    <property type="nucleotide sequence ID" value="NZ_AP018933.1"/>
</dbReference>
<dbReference type="PROSITE" id="PS51186">
    <property type="entry name" value="GNAT"/>
    <property type="match status" value="1"/>
</dbReference>